<keyword evidence="2" id="KW-1185">Reference proteome</keyword>
<dbReference type="Pfam" id="PF14009">
    <property type="entry name" value="PADRE"/>
    <property type="match status" value="1"/>
</dbReference>
<reference evidence="1" key="1">
    <citation type="journal article" date="2023" name="Nat. Commun.">
        <title>Diploid and tetraploid genomes of Acorus and the evolution of monocots.</title>
        <authorList>
            <person name="Ma L."/>
            <person name="Liu K.W."/>
            <person name="Li Z."/>
            <person name="Hsiao Y.Y."/>
            <person name="Qi Y."/>
            <person name="Fu T."/>
            <person name="Tang G.D."/>
            <person name="Zhang D."/>
            <person name="Sun W.H."/>
            <person name="Liu D.K."/>
            <person name="Li Y."/>
            <person name="Chen G.Z."/>
            <person name="Liu X.D."/>
            <person name="Liao X.Y."/>
            <person name="Jiang Y.T."/>
            <person name="Yu X."/>
            <person name="Hao Y."/>
            <person name="Huang J."/>
            <person name="Zhao X.W."/>
            <person name="Ke S."/>
            <person name="Chen Y.Y."/>
            <person name="Wu W.L."/>
            <person name="Hsu J.L."/>
            <person name="Lin Y.F."/>
            <person name="Huang M.D."/>
            <person name="Li C.Y."/>
            <person name="Huang L."/>
            <person name="Wang Z.W."/>
            <person name="Zhao X."/>
            <person name="Zhong W.Y."/>
            <person name="Peng D.H."/>
            <person name="Ahmad S."/>
            <person name="Lan S."/>
            <person name="Zhang J.S."/>
            <person name="Tsai W.C."/>
            <person name="Van de Peer Y."/>
            <person name="Liu Z.J."/>
        </authorList>
    </citation>
    <scope>NUCLEOTIDE SEQUENCE</scope>
    <source>
        <strain evidence="1">CP</strain>
    </source>
</reference>
<gene>
    <name evidence="1" type="ORF">QJS10_CPB14g00288</name>
</gene>
<proteinExistence type="predicted"/>
<dbReference type="EMBL" id="JAUJYO010000014">
    <property type="protein sequence ID" value="KAK1298486.1"/>
    <property type="molecule type" value="Genomic_DNA"/>
</dbReference>
<evidence type="ECO:0000313" key="1">
    <source>
        <dbReference type="EMBL" id="KAK1298486.1"/>
    </source>
</evidence>
<dbReference type="PANTHER" id="PTHR33052">
    <property type="entry name" value="DUF4228 DOMAIN PROTEIN-RELATED"/>
    <property type="match status" value="1"/>
</dbReference>
<protein>
    <submittedName>
        <fullName evidence="1">Uncharacterized protein</fullName>
    </submittedName>
</protein>
<dbReference type="InterPro" id="IPR025322">
    <property type="entry name" value="PADRE_dom"/>
</dbReference>
<dbReference type="AlphaFoldDB" id="A0AAV9DC13"/>
<organism evidence="1 2">
    <name type="scientific">Acorus calamus</name>
    <name type="common">Sweet flag</name>
    <dbReference type="NCBI Taxonomy" id="4465"/>
    <lineage>
        <taxon>Eukaryota</taxon>
        <taxon>Viridiplantae</taxon>
        <taxon>Streptophyta</taxon>
        <taxon>Embryophyta</taxon>
        <taxon>Tracheophyta</taxon>
        <taxon>Spermatophyta</taxon>
        <taxon>Magnoliopsida</taxon>
        <taxon>Liliopsida</taxon>
        <taxon>Acoraceae</taxon>
        <taxon>Acorus</taxon>
    </lineage>
</organism>
<dbReference type="Proteomes" id="UP001180020">
    <property type="component" value="Unassembled WGS sequence"/>
</dbReference>
<evidence type="ECO:0000313" key="2">
    <source>
        <dbReference type="Proteomes" id="UP001180020"/>
    </source>
</evidence>
<reference evidence="1" key="2">
    <citation type="submission" date="2023-06" db="EMBL/GenBank/DDBJ databases">
        <authorList>
            <person name="Ma L."/>
            <person name="Liu K.-W."/>
            <person name="Li Z."/>
            <person name="Hsiao Y.-Y."/>
            <person name="Qi Y."/>
            <person name="Fu T."/>
            <person name="Tang G."/>
            <person name="Zhang D."/>
            <person name="Sun W.-H."/>
            <person name="Liu D.-K."/>
            <person name="Li Y."/>
            <person name="Chen G.-Z."/>
            <person name="Liu X.-D."/>
            <person name="Liao X.-Y."/>
            <person name="Jiang Y.-T."/>
            <person name="Yu X."/>
            <person name="Hao Y."/>
            <person name="Huang J."/>
            <person name="Zhao X.-W."/>
            <person name="Ke S."/>
            <person name="Chen Y.-Y."/>
            <person name="Wu W.-L."/>
            <person name="Hsu J.-L."/>
            <person name="Lin Y.-F."/>
            <person name="Huang M.-D."/>
            <person name="Li C.-Y."/>
            <person name="Huang L."/>
            <person name="Wang Z.-W."/>
            <person name="Zhao X."/>
            <person name="Zhong W.-Y."/>
            <person name="Peng D.-H."/>
            <person name="Ahmad S."/>
            <person name="Lan S."/>
            <person name="Zhang J.-S."/>
            <person name="Tsai W.-C."/>
            <person name="Van De Peer Y."/>
            <person name="Liu Z.-J."/>
        </authorList>
    </citation>
    <scope>NUCLEOTIDE SEQUENCE</scope>
    <source>
        <strain evidence="1">CP</strain>
        <tissue evidence="1">Leaves</tissue>
    </source>
</reference>
<accession>A0AAV9DC13</accession>
<name>A0AAV9DC13_ACOCL</name>
<comment type="caution">
    <text evidence="1">The sequence shown here is derived from an EMBL/GenBank/DDBJ whole genome shotgun (WGS) entry which is preliminary data.</text>
</comment>
<sequence>MGNNPSCTPSIPSVSCGGGTTTTTKVIVSGAGKVEQYRNPIKAAELMLENPNKFVCDSEDLKVGRRVPGLAADEVLGPRKLYFLLPMDMLYSVLTDDELRSLFSTEKKKRKKKKKKIFPFGEFCMFPSETVEAEREAVKGGGGGGGKAAGRMTRQRSWMPGLDTIEEVW</sequence>